<dbReference type="EMBL" id="QTZN02000077">
    <property type="protein sequence ID" value="MVB09259.1"/>
    <property type="molecule type" value="Genomic_DNA"/>
</dbReference>
<evidence type="ECO:0000313" key="2">
    <source>
        <dbReference type="EMBL" id="MVB09259.1"/>
    </source>
</evidence>
<comment type="caution">
    <text evidence="1">The sequence shown here is derived from an EMBL/GenBank/DDBJ whole genome shotgun (WGS) entry which is preliminary data.</text>
</comment>
<evidence type="ECO:0000313" key="3">
    <source>
        <dbReference type="Proteomes" id="UP000285951"/>
    </source>
</evidence>
<reference evidence="1 4" key="2">
    <citation type="submission" date="2019-12" db="EMBL/GenBank/DDBJ databases">
        <title>Draft genome sequence of Labilibaculum sp. strain 44 isolated from deep waters of Black Sea.</title>
        <authorList>
            <person name="Yadav S."/>
            <person name="Villanueva L."/>
        </authorList>
    </citation>
    <scope>NUCLEOTIDE SEQUENCE [LARGE SCALE GENOMIC DNA]</scope>
    <source>
        <strain evidence="1 4">44</strain>
    </source>
</reference>
<gene>
    <name evidence="2" type="ORF">DWB62_019780</name>
    <name evidence="1" type="ORF">GNY23_19780</name>
</gene>
<sequence>MKNKSFARKRMMFIQKEDYNFLTYNLIILLHTLKCVSPEKKFKDFRKVAYLIEFINSGGDITKYSRDELASIYSKAQLKKQLISHLLVVLRNHNFIDVSINSVNKSFDIWLNIEEIPADFFNKKLFKKEIENINLIKKQASHLSVLTVKTLVDRLFTSNNILTWEI</sequence>
<proteinExistence type="predicted"/>
<dbReference type="Proteomes" id="UP000285951">
    <property type="component" value="Unassembled WGS sequence"/>
</dbReference>
<organism evidence="1 4">
    <name type="scientific">Labilibaculum euxinus</name>
    <dbReference type="NCBI Taxonomy" id="2686357"/>
    <lineage>
        <taxon>Bacteria</taxon>
        <taxon>Pseudomonadati</taxon>
        <taxon>Bacteroidota</taxon>
        <taxon>Bacteroidia</taxon>
        <taxon>Marinilabiliales</taxon>
        <taxon>Marinifilaceae</taxon>
        <taxon>Labilibaculum</taxon>
    </lineage>
</organism>
<dbReference type="OrthoDB" id="1440633at2"/>
<keyword evidence="3" id="KW-1185">Reference proteome</keyword>
<evidence type="ECO:0000313" key="1">
    <source>
        <dbReference type="EMBL" id="MUP40054.1"/>
    </source>
</evidence>
<accession>A0A7M4DBM5</accession>
<reference evidence="2 3" key="1">
    <citation type="submission" date="2019-11" db="EMBL/GenBank/DDBJ databases">
        <title>Draft genome sequence of Labilibaculum sp. strain SYP isolated from Black Sea.</title>
        <authorList>
            <person name="Yadav S."/>
            <person name="Villanueva L."/>
        </authorList>
    </citation>
    <scope>NUCLEOTIDE SEQUENCE [LARGE SCALE GENOMIC DNA]</scope>
    <source>
        <strain evidence="2 3">44</strain>
    </source>
</reference>
<evidence type="ECO:0000313" key="4">
    <source>
        <dbReference type="Proteomes" id="UP000462449"/>
    </source>
</evidence>
<name>A0A7M4DBM5_9BACT</name>
<dbReference type="EMBL" id="WOTW01000077">
    <property type="protein sequence ID" value="MUP40054.1"/>
    <property type="molecule type" value="Genomic_DNA"/>
</dbReference>
<dbReference type="Proteomes" id="UP000462449">
    <property type="component" value="Unassembled WGS sequence"/>
</dbReference>
<dbReference type="RefSeq" id="WP_156197389.1">
    <property type="nucleotide sequence ID" value="NZ_QTZN02000077.1"/>
</dbReference>
<dbReference type="AlphaFoldDB" id="A0A7M4DBM5"/>
<protein>
    <submittedName>
        <fullName evidence="1">Uncharacterized protein</fullName>
    </submittedName>
</protein>